<dbReference type="InterPro" id="IPR002577">
    <property type="entry name" value="HTH_HxlR"/>
</dbReference>
<dbReference type="PANTHER" id="PTHR33204:SF29">
    <property type="entry name" value="TRANSCRIPTIONAL REGULATOR"/>
    <property type="match status" value="1"/>
</dbReference>
<dbReference type="EMBL" id="JAQQAL010000002">
    <property type="protein sequence ID" value="MDC7225170.1"/>
    <property type="molecule type" value="Genomic_DNA"/>
</dbReference>
<feature type="domain" description="HTH hxlR-type" evidence="4">
    <location>
        <begin position="10"/>
        <end position="108"/>
    </location>
</feature>
<dbReference type="PROSITE" id="PS51118">
    <property type="entry name" value="HTH_HXLR"/>
    <property type="match status" value="1"/>
</dbReference>
<dbReference type="Gene3D" id="1.10.10.10">
    <property type="entry name" value="Winged helix-like DNA-binding domain superfamily/Winged helix DNA-binding domain"/>
    <property type="match status" value="1"/>
</dbReference>
<comment type="caution">
    <text evidence="5">The sequence shown here is derived from an EMBL/GenBank/DDBJ whole genome shotgun (WGS) entry which is preliminary data.</text>
</comment>
<dbReference type="SUPFAM" id="SSF46785">
    <property type="entry name" value="Winged helix' DNA-binding domain"/>
    <property type="match status" value="1"/>
</dbReference>
<proteinExistence type="predicted"/>
<dbReference type="AlphaFoldDB" id="A0AAJ1MKU6"/>
<dbReference type="Proteomes" id="UP001221217">
    <property type="component" value="Unassembled WGS sequence"/>
</dbReference>
<reference evidence="5 6" key="1">
    <citation type="submission" date="2022-12" db="EMBL/GenBank/DDBJ databases">
        <title>Metagenome assembled genome from gulf of manar.</title>
        <authorList>
            <person name="Kohli P."/>
            <person name="Pk S."/>
            <person name="Venkata Ramana C."/>
            <person name="Sasikala C."/>
        </authorList>
    </citation>
    <scope>NUCLEOTIDE SEQUENCE [LARGE SCALE GENOMIC DNA]</scope>
    <source>
        <strain evidence="5">JB008</strain>
    </source>
</reference>
<accession>A0AAJ1MKU6</accession>
<sequence length="120" mass="13917">MANLKSEYECSLMLSNALIGGKWKQRVLYHITIGNNRFSSLQKNLPDISQKVLSAQLRELEDHGILSRRIYPDVPPRVEYSLTEEGEILKPIIEQLCRWSTDYALKRNINVPLDHLPEKQ</sequence>
<dbReference type="PANTHER" id="PTHR33204">
    <property type="entry name" value="TRANSCRIPTIONAL REGULATOR, MARR FAMILY"/>
    <property type="match status" value="1"/>
</dbReference>
<evidence type="ECO:0000313" key="6">
    <source>
        <dbReference type="Proteomes" id="UP001221217"/>
    </source>
</evidence>
<evidence type="ECO:0000313" key="5">
    <source>
        <dbReference type="EMBL" id="MDC7225170.1"/>
    </source>
</evidence>
<keyword evidence="3" id="KW-0804">Transcription</keyword>
<dbReference type="GO" id="GO:0003677">
    <property type="term" value="F:DNA binding"/>
    <property type="evidence" value="ECO:0007669"/>
    <property type="project" value="UniProtKB-KW"/>
</dbReference>
<dbReference type="InterPro" id="IPR036390">
    <property type="entry name" value="WH_DNA-bd_sf"/>
</dbReference>
<evidence type="ECO:0000256" key="3">
    <source>
        <dbReference type="ARBA" id="ARBA00023163"/>
    </source>
</evidence>
<name>A0AAJ1MKU6_9SPIO</name>
<keyword evidence="2" id="KW-0238">DNA-binding</keyword>
<evidence type="ECO:0000259" key="4">
    <source>
        <dbReference type="PROSITE" id="PS51118"/>
    </source>
</evidence>
<dbReference type="InterPro" id="IPR036388">
    <property type="entry name" value="WH-like_DNA-bd_sf"/>
</dbReference>
<keyword evidence="1" id="KW-0805">Transcription regulation</keyword>
<dbReference type="Pfam" id="PF01638">
    <property type="entry name" value="HxlR"/>
    <property type="match status" value="1"/>
</dbReference>
<evidence type="ECO:0000256" key="2">
    <source>
        <dbReference type="ARBA" id="ARBA00023125"/>
    </source>
</evidence>
<organism evidence="5 6">
    <name type="scientific">Candidatus Thalassospirochaeta sargassi</name>
    <dbReference type="NCBI Taxonomy" id="3119039"/>
    <lineage>
        <taxon>Bacteria</taxon>
        <taxon>Pseudomonadati</taxon>
        <taxon>Spirochaetota</taxon>
        <taxon>Spirochaetia</taxon>
        <taxon>Spirochaetales</taxon>
        <taxon>Spirochaetaceae</taxon>
        <taxon>Candidatus Thalassospirochaeta</taxon>
    </lineage>
</organism>
<gene>
    <name evidence="5" type="ORF">PQJ61_00235</name>
</gene>
<evidence type="ECO:0000256" key="1">
    <source>
        <dbReference type="ARBA" id="ARBA00023015"/>
    </source>
</evidence>
<protein>
    <submittedName>
        <fullName evidence="5">Winged helix-turn-helix transcriptional regulator</fullName>
    </submittedName>
</protein>